<keyword evidence="2" id="KW-1133">Transmembrane helix</keyword>
<sequence length="551" mass="65590">MRNFFLIIVFSVFFFVFSPMFCWGKEDKFMPHFYIPKKIIFSDTDFKTLTDLLTRERGEERLAVFFRQEGLFERIKKTVDEIYLKGVAKIDFTKEVPLPVVSSSFSQCKNGWFDDYLLFFALQKEKIEKETIQDNSRLLDKCLLFASKRIFEMKSCRDLKERINNYEENMNCALTQLSQLKGTEEQEYFSSWTKVRQALFDHQISVYKTEEIEGDDREKMKNLFRQLEERLNGLWKSFDFSKIAYRFDAPEAGEYKIYLENVWPSKGGSKEEKWLFLESNQFVKGENFYSVPAYDYGKNFLDDSMRILDYFPNTIYRISFEYKSFDGDPFFMINEGEKGKLFTVSLPTATEEKKYETYFRSSGDADKAFIVFSAQEVRNLRIERIRESKLVAIKTEPENFLEKVPEIAFIKVNPTKYRIQLSSVDLPFVLVFSENYHLGWKLYINKVQSDYREIVASYFNGEIKEGTHKNIFLDRSTFETWGKKTVFEDTHFPINFYTNSWYILPEKFDNQKKIELILEFFPQRLFYLGVFLSLIGITSSFIYSVVKKKFD</sequence>
<keyword evidence="2" id="KW-0812">Transmembrane</keyword>
<evidence type="ECO:0000313" key="4">
    <source>
        <dbReference type="Proteomes" id="UP000230447"/>
    </source>
</evidence>
<reference evidence="3 4" key="1">
    <citation type="submission" date="2017-09" db="EMBL/GenBank/DDBJ databases">
        <title>Depth-based differentiation of microbial function through sediment-hosted aquifers and enrichment of novel symbionts in the deep terrestrial subsurface.</title>
        <authorList>
            <person name="Probst A.J."/>
            <person name="Ladd B."/>
            <person name="Jarett J.K."/>
            <person name="Geller-Mcgrath D.E."/>
            <person name="Sieber C.M."/>
            <person name="Emerson J.B."/>
            <person name="Anantharaman K."/>
            <person name="Thomas B.C."/>
            <person name="Malmstrom R."/>
            <person name="Stieglmeier M."/>
            <person name="Klingl A."/>
            <person name="Woyke T."/>
            <person name="Ryan C.M."/>
            <person name="Banfield J.F."/>
        </authorList>
    </citation>
    <scope>NUCLEOTIDE SEQUENCE [LARGE SCALE GENOMIC DNA]</scope>
    <source>
        <strain evidence="3">CG23_combo_of_CG06-09_8_20_14_all_37_87_8</strain>
    </source>
</reference>
<feature type="transmembrane region" description="Helical" evidence="2">
    <location>
        <begin position="525"/>
        <end position="546"/>
    </location>
</feature>
<protein>
    <submittedName>
        <fullName evidence="3">Uncharacterized protein</fullName>
    </submittedName>
</protein>
<organism evidence="3 4">
    <name type="scientific">bacterium (Candidatus Gribaldobacteria) CG23_combo_of_CG06-09_8_20_14_all_37_87_8</name>
    <dbReference type="NCBI Taxonomy" id="2014278"/>
    <lineage>
        <taxon>Bacteria</taxon>
        <taxon>Candidatus Gribaldobacteria</taxon>
    </lineage>
</organism>
<proteinExistence type="predicted"/>
<gene>
    <name evidence="3" type="ORF">COX24_01395</name>
</gene>
<dbReference type="EMBL" id="PCSB01000029">
    <property type="protein sequence ID" value="PIP31831.1"/>
    <property type="molecule type" value="Genomic_DNA"/>
</dbReference>
<feature type="coiled-coil region" evidence="1">
    <location>
        <begin position="156"/>
        <end position="183"/>
    </location>
</feature>
<name>A0A2G9ZFE1_9BACT</name>
<comment type="caution">
    <text evidence="3">The sequence shown here is derived from an EMBL/GenBank/DDBJ whole genome shotgun (WGS) entry which is preliminary data.</text>
</comment>
<evidence type="ECO:0000313" key="3">
    <source>
        <dbReference type="EMBL" id="PIP31831.1"/>
    </source>
</evidence>
<dbReference type="Proteomes" id="UP000230447">
    <property type="component" value="Unassembled WGS sequence"/>
</dbReference>
<evidence type="ECO:0000256" key="2">
    <source>
        <dbReference type="SAM" id="Phobius"/>
    </source>
</evidence>
<evidence type="ECO:0000256" key="1">
    <source>
        <dbReference type="SAM" id="Coils"/>
    </source>
</evidence>
<accession>A0A2G9ZFE1</accession>
<keyword evidence="1" id="KW-0175">Coiled coil</keyword>
<keyword evidence="2" id="KW-0472">Membrane</keyword>
<dbReference type="AlphaFoldDB" id="A0A2G9ZFE1"/>